<accession>A0ABP0BK35</accession>
<keyword evidence="3" id="KW-1185">Reference proteome</keyword>
<dbReference type="EMBL" id="CAWUHB010000018">
    <property type="protein sequence ID" value="CAK7219825.1"/>
    <property type="molecule type" value="Genomic_DNA"/>
</dbReference>
<name>A0ABP0BK35_9PEZI</name>
<organism evidence="2 3">
    <name type="scientific">Sporothrix curviconia</name>
    <dbReference type="NCBI Taxonomy" id="1260050"/>
    <lineage>
        <taxon>Eukaryota</taxon>
        <taxon>Fungi</taxon>
        <taxon>Dikarya</taxon>
        <taxon>Ascomycota</taxon>
        <taxon>Pezizomycotina</taxon>
        <taxon>Sordariomycetes</taxon>
        <taxon>Sordariomycetidae</taxon>
        <taxon>Ophiostomatales</taxon>
        <taxon>Ophiostomataceae</taxon>
        <taxon>Sporothrix</taxon>
    </lineage>
</organism>
<feature type="compositionally biased region" description="Basic and acidic residues" evidence="1">
    <location>
        <begin position="108"/>
        <end position="118"/>
    </location>
</feature>
<sequence length="206" mass="23049">METDDDTPATAVAPPKPCGPEDSAFWTWLARELARFYAPLYAERVQNSPILLQDQGGAMAFRIISDDTEGDHGHTYSGKDGNTASAIGRNLQELVEFLIKARQHEVKEEARRASEHASDPNIEPNRLPDDDVEPEAGPIDPWMSFADTCQLLISYDVGNNTANNACLGLAVDIFCMWREQGRPDQLNPLHPPWSETMHDTYQELRL</sequence>
<comment type="caution">
    <text evidence="2">The sequence shown here is derived from an EMBL/GenBank/DDBJ whole genome shotgun (WGS) entry which is preliminary data.</text>
</comment>
<gene>
    <name evidence="2" type="ORF">SCUCBS95973_003952</name>
</gene>
<protein>
    <submittedName>
        <fullName evidence="2">Uncharacterized protein</fullName>
    </submittedName>
</protein>
<evidence type="ECO:0000313" key="2">
    <source>
        <dbReference type="EMBL" id="CAK7219825.1"/>
    </source>
</evidence>
<reference evidence="2 3" key="1">
    <citation type="submission" date="2024-01" db="EMBL/GenBank/DDBJ databases">
        <authorList>
            <person name="Allen C."/>
            <person name="Tagirdzhanova G."/>
        </authorList>
    </citation>
    <scope>NUCLEOTIDE SEQUENCE [LARGE SCALE GENOMIC DNA]</scope>
</reference>
<dbReference type="Proteomes" id="UP001642405">
    <property type="component" value="Unassembled WGS sequence"/>
</dbReference>
<proteinExistence type="predicted"/>
<evidence type="ECO:0000313" key="3">
    <source>
        <dbReference type="Proteomes" id="UP001642405"/>
    </source>
</evidence>
<evidence type="ECO:0000256" key="1">
    <source>
        <dbReference type="SAM" id="MobiDB-lite"/>
    </source>
</evidence>
<feature type="region of interest" description="Disordered" evidence="1">
    <location>
        <begin position="108"/>
        <end position="138"/>
    </location>
</feature>